<reference evidence="2" key="1">
    <citation type="journal article" date="2019" name="Int. J. Syst. Evol. Microbiol.">
        <title>The Global Catalogue of Microorganisms (GCM) 10K type strain sequencing project: providing services to taxonomists for standard genome sequencing and annotation.</title>
        <authorList>
            <consortium name="The Broad Institute Genomics Platform"/>
            <consortium name="The Broad Institute Genome Sequencing Center for Infectious Disease"/>
            <person name="Wu L."/>
            <person name="Ma J."/>
        </authorList>
    </citation>
    <scope>NUCLEOTIDE SEQUENCE [LARGE SCALE GENOMIC DNA]</scope>
    <source>
        <strain evidence="2">CGMCC 1.16326</strain>
    </source>
</reference>
<accession>A0ABW0HDI2</accession>
<protein>
    <submittedName>
        <fullName evidence="1">Uncharacterized protein</fullName>
    </submittedName>
</protein>
<proteinExistence type="predicted"/>
<gene>
    <name evidence="1" type="ORF">ACFPPC_18925</name>
</gene>
<dbReference type="RefSeq" id="WP_377010189.1">
    <property type="nucleotide sequence ID" value="NZ_JBHSLV010000032.1"/>
</dbReference>
<sequence length="143" mass="16185">MRRSRRAVAYWGSRMNQNQVPDYDRSGRFPIDEDGWQVVDLNRMLYPGGPHALRVHAPGFPAFHFGWRFSTSNPAPTDNRIVASHIGAKLGGSPLPRVSFTPAVLVRIQERLRIYAMLHPVPLFGERISGVDFVAEDPMVEIF</sequence>
<evidence type="ECO:0000313" key="1">
    <source>
        <dbReference type="EMBL" id="MFC5394715.1"/>
    </source>
</evidence>
<keyword evidence="2" id="KW-1185">Reference proteome</keyword>
<evidence type="ECO:0000313" key="2">
    <source>
        <dbReference type="Proteomes" id="UP001596104"/>
    </source>
</evidence>
<name>A0ABW0HDI2_9HYPH</name>
<organism evidence="1 2">
    <name type="scientific">Bosea vestrisii</name>
    <dbReference type="NCBI Taxonomy" id="151416"/>
    <lineage>
        <taxon>Bacteria</taxon>
        <taxon>Pseudomonadati</taxon>
        <taxon>Pseudomonadota</taxon>
        <taxon>Alphaproteobacteria</taxon>
        <taxon>Hyphomicrobiales</taxon>
        <taxon>Boseaceae</taxon>
        <taxon>Bosea</taxon>
    </lineage>
</organism>
<dbReference type="Proteomes" id="UP001596104">
    <property type="component" value="Unassembled WGS sequence"/>
</dbReference>
<comment type="caution">
    <text evidence="1">The sequence shown here is derived from an EMBL/GenBank/DDBJ whole genome shotgun (WGS) entry which is preliminary data.</text>
</comment>
<dbReference type="EMBL" id="JBHSLV010000032">
    <property type="protein sequence ID" value="MFC5394715.1"/>
    <property type="molecule type" value="Genomic_DNA"/>
</dbReference>